<evidence type="ECO:0000256" key="2">
    <source>
        <dbReference type="ARBA" id="ARBA00022692"/>
    </source>
</evidence>
<dbReference type="EMBL" id="JBHUFZ010000026">
    <property type="protein sequence ID" value="MFD1890784.1"/>
    <property type="molecule type" value="Genomic_DNA"/>
</dbReference>
<organism evidence="7 8">
    <name type="scientific">Luteococcus peritonei</name>
    <dbReference type="NCBI Taxonomy" id="88874"/>
    <lineage>
        <taxon>Bacteria</taxon>
        <taxon>Bacillati</taxon>
        <taxon>Actinomycetota</taxon>
        <taxon>Actinomycetes</taxon>
        <taxon>Propionibacteriales</taxon>
        <taxon>Propionibacteriaceae</taxon>
        <taxon>Luteococcus</taxon>
    </lineage>
</organism>
<evidence type="ECO:0000256" key="6">
    <source>
        <dbReference type="SAM" id="Phobius"/>
    </source>
</evidence>
<feature type="transmembrane region" description="Helical" evidence="6">
    <location>
        <begin position="152"/>
        <end position="173"/>
    </location>
</feature>
<protein>
    <submittedName>
        <fullName evidence="7">UPF0182 family protein</fullName>
    </submittedName>
</protein>
<evidence type="ECO:0000313" key="7">
    <source>
        <dbReference type="EMBL" id="MFD1890784.1"/>
    </source>
</evidence>
<evidence type="ECO:0000313" key="8">
    <source>
        <dbReference type="Proteomes" id="UP001597326"/>
    </source>
</evidence>
<dbReference type="PANTHER" id="PTHR39344:SF1">
    <property type="entry name" value="UPF0182 PROTEIN SLL1060"/>
    <property type="match status" value="1"/>
</dbReference>
<feature type="transmembrane region" description="Helical" evidence="6">
    <location>
        <begin position="92"/>
        <end position="110"/>
    </location>
</feature>
<dbReference type="PANTHER" id="PTHR39344">
    <property type="entry name" value="UPF0182 PROTEIN SLL1060"/>
    <property type="match status" value="1"/>
</dbReference>
<keyword evidence="3 6" id="KW-1133">Transmembrane helix</keyword>
<dbReference type="InterPro" id="IPR005372">
    <property type="entry name" value="UPF0182"/>
</dbReference>
<dbReference type="RefSeq" id="WP_343874100.1">
    <property type="nucleotide sequence ID" value="NZ_BAAAIX010000025.1"/>
</dbReference>
<keyword evidence="8" id="KW-1185">Reference proteome</keyword>
<evidence type="ECO:0000256" key="1">
    <source>
        <dbReference type="ARBA" id="ARBA00022475"/>
    </source>
</evidence>
<gene>
    <name evidence="7" type="ORF">ACFSCS_11410</name>
</gene>
<keyword evidence="2 6" id="KW-0812">Transmembrane</keyword>
<reference evidence="8" key="1">
    <citation type="journal article" date="2019" name="Int. J. Syst. Evol. Microbiol.">
        <title>The Global Catalogue of Microorganisms (GCM) 10K type strain sequencing project: providing services to taxonomists for standard genome sequencing and annotation.</title>
        <authorList>
            <consortium name="The Broad Institute Genomics Platform"/>
            <consortium name="The Broad Institute Genome Sequencing Center for Infectious Disease"/>
            <person name="Wu L."/>
            <person name="Ma J."/>
        </authorList>
    </citation>
    <scope>NUCLEOTIDE SEQUENCE [LARGE SCALE GENOMIC DNA]</scope>
    <source>
        <strain evidence="8">CAIM 431</strain>
    </source>
</reference>
<keyword evidence="1" id="KW-1003">Cell membrane</keyword>
<dbReference type="Pfam" id="PF03699">
    <property type="entry name" value="UPF0182"/>
    <property type="match status" value="1"/>
</dbReference>
<evidence type="ECO:0000256" key="4">
    <source>
        <dbReference type="ARBA" id="ARBA00023136"/>
    </source>
</evidence>
<accession>A0ABW4RXH5</accession>
<feature type="transmembrane region" description="Helical" evidence="6">
    <location>
        <begin position="244"/>
        <end position="263"/>
    </location>
</feature>
<feature type="transmembrane region" description="Helical" evidence="6">
    <location>
        <begin position="194"/>
        <end position="215"/>
    </location>
</feature>
<name>A0ABW4RXH5_9ACTN</name>
<feature type="region of interest" description="Disordered" evidence="5">
    <location>
        <begin position="869"/>
        <end position="895"/>
    </location>
</feature>
<feature type="transmembrane region" description="Helical" evidence="6">
    <location>
        <begin position="41"/>
        <end position="61"/>
    </location>
</feature>
<evidence type="ECO:0000256" key="3">
    <source>
        <dbReference type="ARBA" id="ARBA00022989"/>
    </source>
</evidence>
<proteinExistence type="predicted"/>
<comment type="caution">
    <text evidence="7">The sequence shown here is derived from an EMBL/GenBank/DDBJ whole genome shotgun (WGS) entry which is preliminary data.</text>
</comment>
<dbReference type="Proteomes" id="UP001597326">
    <property type="component" value="Unassembled WGS sequence"/>
</dbReference>
<keyword evidence="4 6" id="KW-0472">Membrane</keyword>
<evidence type="ECO:0000256" key="5">
    <source>
        <dbReference type="SAM" id="MobiDB-lite"/>
    </source>
</evidence>
<sequence>MGGTLALLALVLLGSRLWTDWLWFKNLGVGQVFRTRLVTGIVLFVVLGALMAAVVALNLALAYRMRPRTRTAANSALVGRTRDLVDARQRTTIAVVSTGLGLLSGLAAFANRDTFLAWRNATDFGQQDPWFNQDVSFYAFHLPWWRFLLGQGFWILGTATVLVAATHFMLGALQSFTITQTPRGQVVTRHHNPMSGAAQAHISVLCGLLMLLYALQNWLDRYNYSVTDNWLFTGVAYTDLHSRVVAKNVLALIALLCAVLFFVNARIRRWAIPTASVVLMVVSSLILSGIYPAVVQRFDVAPKGPNRERQYIEANIAATREAYDIADVEVAEDHDVTTTVSAGQLKSDAAALPGIRLIDPALIGPTFEQLQQVRGYYSFPSVLDVDRYTIQGTPTDAVVAAREISAEDIPDKSWTNLHTVYTHGYGVVAAYGNTRQPNGEPSWIARDIPTVGKLDEKQSRIYFGERTSNYAIVGAPAGTAPVELDTPGGGSQGVNETRNTYDGAGGIGIGNPLIRTLFALRFGDANILLSTDRVNEASRILYDRTPRERVAKVAPWLTIDSDIYPAVVDGRIKWIVDGYTTTSRYPNSQTVDLRGATDDSVQGSRQRTQPVSYIRNSVKAVVDAQDGDVTLYGWDESDPILKTWQKVYPGIVQPRDTIPASLLQHMRYPADLFKVQRQVLGRYHTTNPETWFQQSDLWEVPNDPVSNDGQKEAPNYLSIKWPGDKQPVFSQTSVMVPRGRENLGAFVAVNADAASSEYGRMRVLKLSDAQQVAGPGQTFNAMNTDENVAAKLRPYLMQGSAQARWGNLLTIPLGGGLLYVSPVYTQQSTTSGGYMVLRFVVVRFGEHIGIGATLQEALDSVFKGDAGADTGETGTTTGGSKAPAPAKQPTTPAEKQAAAKALLAEADTAFAAAEEALRKGDLATYQKQLAVAKSKVQAAGKLLG</sequence>
<feature type="transmembrane region" description="Helical" evidence="6">
    <location>
        <begin position="270"/>
        <end position="291"/>
    </location>
</feature>